<keyword evidence="3 8" id="KW-0812">Transmembrane</keyword>
<feature type="transmembrane region" description="Helical" evidence="8">
    <location>
        <begin position="6"/>
        <end position="27"/>
    </location>
</feature>
<evidence type="ECO:0000256" key="4">
    <source>
        <dbReference type="ARBA" id="ARBA00022989"/>
    </source>
</evidence>
<comment type="subcellular location">
    <subcellularLocation>
        <location evidence="1">Cell membrane</location>
        <topology evidence="1">Multi-pass membrane protein</topology>
    </subcellularLocation>
</comment>
<evidence type="ECO:0000313" key="9">
    <source>
        <dbReference type="EMBL" id="KAJ8921495.1"/>
    </source>
</evidence>
<comment type="caution">
    <text evidence="9">The sequence shown here is derived from an EMBL/GenBank/DDBJ whole genome shotgun (WGS) entry which is preliminary data.</text>
</comment>
<evidence type="ECO:0000256" key="1">
    <source>
        <dbReference type="ARBA" id="ARBA00004651"/>
    </source>
</evidence>
<sequence length="216" mass="25005">MFMVHIVILDYAKLTSVFFMYDAVNLLRKRYENIDKRLGGINNYKVIRSGTIKELQRIYVVYTDVDEAVHTFNKIFGWPMFLSLVETTEMVLFFLAMWVENAVPLVSDKPLPVQGLGVIFTSVVFLRLCGPIMIIFSCDAVLQGANKVLRNCRLLQATVPFLPREMEELKRLENLMENKMPKFTAANFFQINRSTLLAIISTTTTYMIVILQFNFY</sequence>
<evidence type="ECO:0000313" key="10">
    <source>
        <dbReference type="Proteomes" id="UP001159042"/>
    </source>
</evidence>
<name>A0AAV8W587_9CUCU</name>
<evidence type="ECO:0000256" key="6">
    <source>
        <dbReference type="ARBA" id="ARBA00023170"/>
    </source>
</evidence>
<dbReference type="PANTHER" id="PTHR21143:SF104">
    <property type="entry name" value="GUSTATORY RECEPTOR 8A-RELATED"/>
    <property type="match status" value="1"/>
</dbReference>
<keyword evidence="5 8" id="KW-0472">Membrane</keyword>
<dbReference type="GO" id="GO:0005886">
    <property type="term" value="C:plasma membrane"/>
    <property type="evidence" value="ECO:0007669"/>
    <property type="project" value="UniProtKB-SubCell"/>
</dbReference>
<gene>
    <name evidence="9" type="ORF">NQ315_003113</name>
</gene>
<dbReference type="AlphaFoldDB" id="A0AAV8W587"/>
<dbReference type="Proteomes" id="UP001159042">
    <property type="component" value="Unassembled WGS sequence"/>
</dbReference>
<dbReference type="GO" id="GO:0030425">
    <property type="term" value="C:dendrite"/>
    <property type="evidence" value="ECO:0007669"/>
    <property type="project" value="TreeGrafter"/>
</dbReference>
<evidence type="ECO:0000256" key="5">
    <source>
        <dbReference type="ARBA" id="ARBA00023136"/>
    </source>
</evidence>
<evidence type="ECO:0000256" key="8">
    <source>
        <dbReference type="SAM" id="Phobius"/>
    </source>
</evidence>
<keyword evidence="10" id="KW-1185">Reference proteome</keyword>
<protein>
    <submittedName>
        <fullName evidence="9">Uncharacterized protein</fullName>
    </submittedName>
</protein>
<feature type="transmembrane region" description="Helical" evidence="8">
    <location>
        <begin position="119"/>
        <end position="142"/>
    </location>
</feature>
<dbReference type="GO" id="GO:0043025">
    <property type="term" value="C:neuronal cell body"/>
    <property type="evidence" value="ECO:0007669"/>
    <property type="project" value="TreeGrafter"/>
</dbReference>
<dbReference type="GO" id="GO:0050909">
    <property type="term" value="P:sensory perception of taste"/>
    <property type="evidence" value="ECO:0007669"/>
    <property type="project" value="InterPro"/>
</dbReference>
<dbReference type="PANTHER" id="PTHR21143">
    <property type="entry name" value="INVERTEBRATE GUSTATORY RECEPTOR"/>
    <property type="match status" value="1"/>
</dbReference>
<feature type="transmembrane region" description="Helical" evidence="8">
    <location>
        <begin position="80"/>
        <end position="99"/>
    </location>
</feature>
<dbReference type="GO" id="GO:0007635">
    <property type="term" value="P:chemosensory behavior"/>
    <property type="evidence" value="ECO:0007669"/>
    <property type="project" value="TreeGrafter"/>
</dbReference>
<keyword evidence="6" id="KW-0675">Receptor</keyword>
<evidence type="ECO:0000256" key="2">
    <source>
        <dbReference type="ARBA" id="ARBA00022475"/>
    </source>
</evidence>
<dbReference type="EMBL" id="JANEYG010000010">
    <property type="protein sequence ID" value="KAJ8921495.1"/>
    <property type="molecule type" value="Genomic_DNA"/>
</dbReference>
<dbReference type="GO" id="GO:0008049">
    <property type="term" value="P:male courtship behavior"/>
    <property type="evidence" value="ECO:0007669"/>
    <property type="project" value="TreeGrafter"/>
</dbReference>
<dbReference type="GO" id="GO:0007165">
    <property type="term" value="P:signal transduction"/>
    <property type="evidence" value="ECO:0007669"/>
    <property type="project" value="UniProtKB-KW"/>
</dbReference>
<proteinExistence type="predicted"/>
<accession>A0AAV8W587</accession>
<keyword evidence="7" id="KW-0807">Transducer</keyword>
<keyword evidence="2" id="KW-1003">Cell membrane</keyword>
<dbReference type="Pfam" id="PF08395">
    <property type="entry name" value="7tm_7"/>
    <property type="match status" value="1"/>
</dbReference>
<keyword evidence="4 8" id="KW-1133">Transmembrane helix</keyword>
<evidence type="ECO:0000256" key="3">
    <source>
        <dbReference type="ARBA" id="ARBA00022692"/>
    </source>
</evidence>
<feature type="transmembrane region" description="Helical" evidence="8">
    <location>
        <begin position="196"/>
        <end position="215"/>
    </location>
</feature>
<reference evidence="9 10" key="1">
    <citation type="journal article" date="2023" name="Insect Mol. Biol.">
        <title>Genome sequencing provides insights into the evolution of gene families encoding plant cell wall-degrading enzymes in longhorned beetles.</title>
        <authorList>
            <person name="Shin N.R."/>
            <person name="Okamura Y."/>
            <person name="Kirsch R."/>
            <person name="Pauchet Y."/>
        </authorList>
    </citation>
    <scope>NUCLEOTIDE SEQUENCE [LARGE SCALE GENOMIC DNA]</scope>
    <source>
        <strain evidence="9">EAD_L_NR</strain>
    </source>
</reference>
<organism evidence="9 10">
    <name type="scientific">Exocentrus adspersus</name>
    <dbReference type="NCBI Taxonomy" id="1586481"/>
    <lineage>
        <taxon>Eukaryota</taxon>
        <taxon>Metazoa</taxon>
        <taxon>Ecdysozoa</taxon>
        <taxon>Arthropoda</taxon>
        <taxon>Hexapoda</taxon>
        <taxon>Insecta</taxon>
        <taxon>Pterygota</taxon>
        <taxon>Neoptera</taxon>
        <taxon>Endopterygota</taxon>
        <taxon>Coleoptera</taxon>
        <taxon>Polyphaga</taxon>
        <taxon>Cucujiformia</taxon>
        <taxon>Chrysomeloidea</taxon>
        <taxon>Cerambycidae</taxon>
        <taxon>Lamiinae</taxon>
        <taxon>Acanthocinini</taxon>
        <taxon>Exocentrus</taxon>
    </lineage>
</organism>
<evidence type="ECO:0000256" key="7">
    <source>
        <dbReference type="ARBA" id="ARBA00023224"/>
    </source>
</evidence>
<dbReference type="GO" id="GO:0030424">
    <property type="term" value="C:axon"/>
    <property type="evidence" value="ECO:0007669"/>
    <property type="project" value="TreeGrafter"/>
</dbReference>
<dbReference type="InterPro" id="IPR013604">
    <property type="entry name" value="7TM_chemorcpt"/>
</dbReference>